<dbReference type="SMART" id="SM00448">
    <property type="entry name" value="REC"/>
    <property type="match status" value="1"/>
</dbReference>
<feature type="domain" description="Response regulatory" evidence="7">
    <location>
        <begin position="5"/>
        <end position="124"/>
    </location>
</feature>
<accession>A0ABW3HNK0</accession>
<dbReference type="InterPro" id="IPR011006">
    <property type="entry name" value="CheY-like_superfamily"/>
</dbReference>
<keyword evidence="4" id="KW-0238">DNA-binding</keyword>
<dbReference type="SMART" id="SM00421">
    <property type="entry name" value="HTH_LUXR"/>
    <property type="match status" value="1"/>
</dbReference>
<evidence type="ECO:0000313" key="8">
    <source>
        <dbReference type="EMBL" id="MFD0959098.1"/>
    </source>
</evidence>
<proteinExistence type="predicted"/>
<sequence length="210" mass="24094">MNKIRVLYVEDDEEWRSGLADFFSEHQEIDLFAKVATIQECFSILSRESTDIVILDILLNDPKLTGLDAALDITVQYPEVKIIMFSSLQDDDEIFNEAFLNGAYDYLYKDDFEKLLETIQDAVNNKTSKYGTRLKKLVYEKKSNLLSAHDRILLLLIAEGQTQTQIANELNVSLAAVKKQIGRVMKKFNWKGTSLELADKCRKWGLLESD</sequence>
<organism evidence="8 9">
    <name type="scientific">Paenibacillus chungangensis</name>
    <dbReference type="NCBI Taxonomy" id="696535"/>
    <lineage>
        <taxon>Bacteria</taxon>
        <taxon>Bacillati</taxon>
        <taxon>Bacillota</taxon>
        <taxon>Bacilli</taxon>
        <taxon>Bacillales</taxon>
        <taxon>Paenibacillaceae</taxon>
        <taxon>Paenibacillus</taxon>
    </lineage>
</organism>
<dbReference type="Pfam" id="PF00072">
    <property type="entry name" value="Response_reg"/>
    <property type="match status" value="1"/>
</dbReference>
<dbReference type="InterPro" id="IPR036388">
    <property type="entry name" value="WH-like_DNA-bd_sf"/>
</dbReference>
<dbReference type="Pfam" id="PF00196">
    <property type="entry name" value="GerE"/>
    <property type="match status" value="1"/>
</dbReference>
<evidence type="ECO:0000259" key="7">
    <source>
        <dbReference type="PROSITE" id="PS50110"/>
    </source>
</evidence>
<comment type="caution">
    <text evidence="8">The sequence shown here is derived from an EMBL/GenBank/DDBJ whole genome shotgun (WGS) entry which is preliminary data.</text>
</comment>
<dbReference type="InterPro" id="IPR039420">
    <property type="entry name" value="WalR-like"/>
</dbReference>
<keyword evidence="1 6" id="KW-0597">Phosphoprotein</keyword>
<feature type="modified residue" description="4-aspartylphosphate" evidence="6">
    <location>
        <position position="56"/>
    </location>
</feature>
<evidence type="ECO:0000256" key="6">
    <source>
        <dbReference type="PROSITE-ProRule" id="PRU00169"/>
    </source>
</evidence>
<evidence type="ECO:0000256" key="5">
    <source>
        <dbReference type="ARBA" id="ARBA00023163"/>
    </source>
</evidence>
<dbReference type="RefSeq" id="WP_377563005.1">
    <property type="nucleotide sequence ID" value="NZ_JBHTJZ010000007.1"/>
</dbReference>
<evidence type="ECO:0000256" key="4">
    <source>
        <dbReference type="ARBA" id="ARBA00023125"/>
    </source>
</evidence>
<reference evidence="9" key="1">
    <citation type="journal article" date="2019" name="Int. J. Syst. Evol. Microbiol.">
        <title>The Global Catalogue of Microorganisms (GCM) 10K type strain sequencing project: providing services to taxonomists for standard genome sequencing and annotation.</title>
        <authorList>
            <consortium name="The Broad Institute Genomics Platform"/>
            <consortium name="The Broad Institute Genome Sequencing Center for Infectious Disease"/>
            <person name="Wu L."/>
            <person name="Ma J."/>
        </authorList>
    </citation>
    <scope>NUCLEOTIDE SEQUENCE [LARGE SCALE GENOMIC DNA]</scope>
    <source>
        <strain evidence="9">CCUG 59129</strain>
    </source>
</reference>
<dbReference type="SUPFAM" id="SSF46894">
    <property type="entry name" value="C-terminal effector domain of the bipartite response regulators"/>
    <property type="match status" value="1"/>
</dbReference>
<dbReference type="PROSITE" id="PS50110">
    <property type="entry name" value="RESPONSE_REGULATORY"/>
    <property type="match status" value="1"/>
</dbReference>
<dbReference type="CDD" id="cd17535">
    <property type="entry name" value="REC_NarL-like"/>
    <property type="match status" value="1"/>
</dbReference>
<dbReference type="Gene3D" id="1.10.10.10">
    <property type="entry name" value="Winged helix-like DNA-binding domain superfamily/Winged helix DNA-binding domain"/>
    <property type="match status" value="1"/>
</dbReference>
<protein>
    <submittedName>
        <fullName evidence="8">Response regulator</fullName>
    </submittedName>
</protein>
<dbReference type="InterPro" id="IPR000792">
    <property type="entry name" value="Tscrpt_reg_LuxR_C"/>
</dbReference>
<keyword evidence="5" id="KW-0804">Transcription</keyword>
<gene>
    <name evidence="8" type="ORF">ACFQ2I_06825</name>
</gene>
<keyword evidence="3" id="KW-0805">Transcription regulation</keyword>
<evidence type="ECO:0000256" key="1">
    <source>
        <dbReference type="ARBA" id="ARBA00022553"/>
    </source>
</evidence>
<dbReference type="Gene3D" id="3.40.50.2300">
    <property type="match status" value="1"/>
</dbReference>
<evidence type="ECO:0000313" key="9">
    <source>
        <dbReference type="Proteomes" id="UP001596989"/>
    </source>
</evidence>
<dbReference type="InterPro" id="IPR001789">
    <property type="entry name" value="Sig_transdc_resp-reg_receiver"/>
</dbReference>
<dbReference type="PANTHER" id="PTHR43214">
    <property type="entry name" value="TWO-COMPONENT RESPONSE REGULATOR"/>
    <property type="match status" value="1"/>
</dbReference>
<name>A0ABW3HNK0_9BACL</name>
<dbReference type="InterPro" id="IPR016032">
    <property type="entry name" value="Sig_transdc_resp-reg_C-effctor"/>
</dbReference>
<dbReference type="EMBL" id="JBHTJZ010000007">
    <property type="protein sequence ID" value="MFD0959098.1"/>
    <property type="molecule type" value="Genomic_DNA"/>
</dbReference>
<keyword evidence="2" id="KW-0902">Two-component regulatory system</keyword>
<evidence type="ECO:0000256" key="3">
    <source>
        <dbReference type="ARBA" id="ARBA00023015"/>
    </source>
</evidence>
<keyword evidence="9" id="KW-1185">Reference proteome</keyword>
<dbReference type="Proteomes" id="UP001596989">
    <property type="component" value="Unassembled WGS sequence"/>
</dbReference>
<dbReference type="InterPro" id="IPR058245">
    <property type="entry name" value="NreC/VraR/RcsB-like_REC"/>
</dbReference>
<dbReference type="SUPFAM" id="SSF52172">
    <property type="entry name" value="CheY-like"/>
    <property type="match status" value="1"/>
</dbReference>
<evidence type="ECO:0000256" key="2">
    <source>
        <dbReference type="ARBA" id="ARBA00023012"/>
    </source>
</evidence>